<dbReference type="EMBL" id="WVIE01000026">
    <property type="protein sequence ID" value="NDJ19166.1"/>
    <property type="molecule type" value="Genomic_DNA"/>
</dbReference>
<name>A0A8J7Z766_9CYAN</name>
<dbReference type="NCBIfam" id="TIGR01746">
    <property type="entry name" value="Thioester-redct"/>
    <property type="match status" value="1"/>
</dbReference>
<dbReference type="FunFam" id="3.40.50.980:FF:000001">
    <property type="entry name" value="Non-ribosomal peptide synthetase"/>
    <property type="match status" value="1"/>
</dbReference>
<dbReference type="Pfam" id="PF00550">
    <property type="entry name" value="PP-binding"/>
    <property type="match status" value="1"/>
</dbReference>
<keyword evidence="4" id="KW-0808">Transferase</keyword>
<dbReference type="Gene3D" id="3.40.50.150">
    <property type="entry name" value="Vaccinia Virus protein VP39"/>
    <property type="match status" value="1"/>
</dbReference>
<dbReference type="PROSITE" id="PS00455">
    <property type="entry name" value="AMP_BINDING"/>
    <property type="match status" value="1"/>
</dbReference>
<dbReference type="NCBIfam" id="TIGR01733">
    <property type="entry name" value="AA-adenyl-dom"/>
    <property type="match status" value="1"/>
</dbReference>
<dbReference type="SUPFAM" id="SSF56801">
    <property type="entry name" value="Acetyl-CoA synthetase-like"/>
    <property type="match status" value="1"/>
</dbReference>
<evidence type="ECO:0000256" key="4">
    <source>
        <dbReference type="ARBA" id="ARBA00022679"/>
    </source>
</evidence>
<dbReference type="SMART" id="SM00823">
    <property type="entry name" value="PKS_PP"/>
    <property type="match status" value="1"/>
</dbReference>
<dbReference type="Gene3D" id="3.40.50.1820">
    <property type="entry name" value="alpha/beta hydrolase"/>
    <property type="match status" value="1"/>
</dbReference>
<dbReference type="PANTHER" id="PTHR44845">
    <property type="entry name" value="CARRIER DOMAIN-CONTAINING PROTEIN"/>
    <property type="match status" value="1"/>
</dbReference>
<dbReference type="CDD" id="cd12116">
    <property type="entry name" value="A_NRPS_Ta1_like"/>
    <property type="match status" value="1"/>
</dbReference>
<evidence type="ECO:0000256" key="1">
    <source>
        <dbReference type="ARBA" id="ARBA00001957"/>
    </source>
</evidence>
<evidence type="ECO:0000256" key="2">
    <source>
        <dbReference type="ARBA" id="ARBA00022450"/>
    </source>
</evidence>
<dbReference type="InterPro" id="IPR036736">
    <property type="entry name" value="ACP-like_sf"/>
</dbReference>
<dbReference type="GO" id="GO:0016740">
    <property type="term" value="F:transferase activity"/>
    <property type="evidence" value="ECO:0007669"/>
    <property type="project" value="UniProtKB-KW"/>
</dbReference>
<dbReference type="PIRSF" id="PIRSF001617">
    <property type="entry name" value="Alpha-AR"/>
    <property type="match status" value="1"/>
</dbReference>
<keyword evidence="8" id="KW-1185">Reference proteome</keyword>
<dbReference type="Pfam" id="PF08242">
    <property type="entry name" value="Methyltransf_12"/>
    <property type="match status" value="1"/>
</dbReference>
<dbReference type="SUPFAM" id="SSF53335">
    <property type="entry name" value="S-adenosyl-L-methionine-dependent methyltransferases"/>
    <property type="match status" value="1"/>
</dbReference>
<keyword evidence="3" id="KW-0597">Phosphoprotein</keyword>
<dbReference type="InterPro" id="IPR013120">
    <property type="entry name" value="FAR_NAD-bd"/>
</dbReference>
<accession>A0A8J7Z766</accession>
<sequence>MPFATDNVAIHHLIELQASKTPDAIAATFQSQRLTYQELNEKANQLAHHLQTLGVKSETLVGICVERSLNLLIALLGILKAGGAYVPLDPNYPQDRLAFVIDDTQLPVLITQHSLLPLLPQADHAHVLCLDIDWQTVAQQPTENLVSLVTADHLAYVIYTSGSTGKPKGVQITHQAAVNFLRSMQAEPGLTHHDILLAVTTISFDIAVLELFLPLSVGAGILLVSRELASNGALLSKLLSESKATVMQATPATWRMLLSAGWRGKKDLKMLCGGEALTRSLANQLLERGDSLWQMYGPTETTVWSMVGKVGPGEGAVPLGHAIANTQIYLIEEPARRRGDTLKLAAPGVPGEVFIGGEGVARGYFNRPELTQEKFIRDPFSTTPRARLYRTGDLARSLPDGSIQYIGRIDHQVKIRGHRIELGDIEAALSQHDDVKETVVIAHGNDGEEKRLVAYIAPKSDVQVTEPNGLAPVAENAEITSQWQKIWSAAYSEAVNEHDPTFNIAGWNSSYTGKMTPAHELKEWVQHTVDRILALRPQKILEIGCGTGLLLFRLAPYCSHYIGTDISAEAIRYIDQQLQKTYPHGSNVTLYQKAADALENIEPQSVDTIVLNSVIQYFPNIDYLVNVLKMAVRAVKPGGHIFVGDVRSLPLLEAFHTSVQLHQSVNSGSTTHLQQRIRDRINHERELVIDPRFFTAFQHHFPQVDQVQVQIKRGSYHNELTRFRYDVVLQVETSTQPDAEPIWLDWQQQTLTLSKIRQFLLEEKPERVSITGIPNARIAAEMTTLQVLTSSECPNTIEDLWKQLEHQLQRTGVDPEEVWQLSQDVAYDVSINWSASGEIGCYDVLLQQRSPGVQVANAWAIAALPASQTEMQPLSTYANNPTRTTSAKDLIPKLRAFLREKLPAFMIPSTFMVLESLPLTPNGKIDRRALPAPSQARPDLEAVYVAPQTKVEEQLASLWSQMLGIEQIGVHDSFFELGGHSLLVTQLMAHVEETFQIELSLIALFQSPTIAGLAQAINAKRNPAKNATLQHSDGESASDKNDLTWVDLQADTVLAPSIYSKGTLPTLVEPQAIFLTGATGFLGAFLLQELLEQTLGKVYCLVRASTEEEGMQKIAQNLARYRLNHPEYASRIVPVLGDLAQPLLGLSHQDFQELAGKIDLIYHNGAFVNLIYPYTALRAANVLGTQEVLKLACQCKTKPVHFISTLDVFHSSAYADTKRLLEQDDLLGAEGLYNGYAQSKWVAEKLIMAARDRGIPTCIFRAGMIVGHDQTGVSKTDDLISRIIKGLIQLGKAPNLELNMNLTPVNYISQTIVHLSRQPESWGKAFHLVNPHFLPLEKLVQHIKSLNYSIQLVTYEQWQAELSALKSTQNNALSPLISLFSEKSGKPVSLETLALQRVDCQNTIVGLANTEIQCLPIDDSVLETYFSYFIESGFLNIPERHSLTALTTV</sequence>
<organism evidence="7 8">
    <name type="scientific">Myxacorys almedinensis A</name>
    <dbReference type="NCBI Taxonomy" id="2690445"/>
    <lineage>
        <taxon>Bacteria</taxon>
        <taxon>Bacillati</taxon>
        <taxon>Cyanobacteriota</taxon>
        <taxon>Cyanophyceae</taxon>
        <taxon>Leptolyngbyales</taxon>
        <taxon>Leptolyngbyaceae</taxon>
        <taxon>Myxacorys</taxon>
        <taxon>Myxacorys almedinensis</taxon>
    </lineage>
</organism>
<dbReference type="CDD" id="cd05235">
    <property type="entry name" value="SDR_e1"/>
    <property type="match status" value="1"/>
</dbReference>
<dbReference type="Gene3D" id="3.30.300.30">
    <property type="match status" value="2"/>
</dbReference>
<gene>
    <name evidence="7" type="ORF">GS601_18045</name>
</gene>
<dbReference type="Gene3D" id="2.30.38.10">
    <property type="entry name" value="Luciferase, Domain 3"/>
    <property type="match status" value="1"/>
</dbReference>
<dbReference type="GO" id="GO:0031177">
    <property type="term" value="F:phosphopantetheine binding"/>
    <property type="evidence" value="ECO:0007669"/>
    <property type="project" value="InterPro"/>
</dbReference>
<dbReference type="Pfam" id="PF07993">
    <property type="entry name" value="NAD_binding_4"/>
    <property type="match status" value="1"/>
</dbReference>
<dbReference type="CDD" id="cd02440">
    <property type="entry name" value="AdoMet_MTases"/>
    <property type="match status" value="1"/>
</dbReference>
<feature type="domain" description="Carrier" evidence="6">
    <location>
        <begin position="946"/>
        <end position="1021"/>
    </location>
</feature>
<reference evidence="7" key="1">
    <citation type="submission" date="2019-12" db="EMBL/GenBank/DDBJ databases">
        <title>High-Quality draft genome sequences of three cyanobacteria isolated from the limestone walls of the Old Cathedral of Coimbra.</title>
        <authorList>
            <person name="Tiago I."/>
            <person name="Soares F."/>
            <person name="Portugal A."/>
        </authorList>
    </citation>
    <scope>NUCLEOTIDE SEQUENCE</scope>
    <source>
        <strain evidence="7">A</strain>
    </source>
</reference>
<dbReference type="SUPFAM" id="SSF47336">
    <property type="entry name" value="ACP-like"/>
    <property type="match status" value="1"/>
</dbReference>
<comment type="caution">
    <text evidence="7">The sequence shown here is derived from an EMBL/GenBank/DDBJ whole genome shotgun (WGS) entry which is preliminary data.</text>
</comment>
<dbReference type="InterPro" id="IPR036291">
    <property type="entry name" value="NAD(P)-bd_dom_sf"/>
</dbReference>
<comment type="cofactor">
    <cofactor evidence="1">
        <name>pantetheine 4'-phosphate</name>
        <dbReference type="ChEBI" id="CHEBI:47942"/>
    </cofactor>
</comment>
<dbReference type="RefSeq" id="WP_162424696.1">
    <property type="nucleotide sequence ID" value="NZ_WVIE01000026.1"/>
</dbReference>
<dbReference type="InterPro" id="IPR000873">
    <property type="entry name" value="AMP-dep_synth/lig_dom"/>
</dbReference>
<evidence type="ECO:0000313" key="7">
    <source>
        <dbReference type="EMBL" id="NDJ19166.1"/>
    </source>
</evidence>
<protein>
    <submittedName>
        <fullName evidence="7">Amino acid adenylation domain-containing protein</fullName>
    </submittedName>
</protein>
<evidence type="ECO:0000313" key="8">
    <source>
        <dbReference type="Proteomes" id="UP000646053"/>
    </source>
</evidence>
<dbReference type="InterPro" id="IPR013217">
    <property type="entry name" value="Methyltransf_12"/>
</dbReference>
<keyword evidence="2" id="KW-0596">Phosphopantetheine</keyword>
<dbReference type="Gene3D" id="3.40.50.980">
    <property type="match status" value="2"/>
</dbReference>
<dbReference type="InterPro" id="IPR010071">
    <property type="entry name" value="AA_adenyl_dom"/>
</dbReference>
<dbReference type="SUPFAM" id="SSF51735">
    <property type="entry name" value="NAD(P)-binding Rossmann-fold domains"/>
    <property type="match status" value="1"/>
</dbReference>
<dbReference type="InterPro" id="IPR045851">
    <property type="entry name" value="AMP-bd_C_sf"/>
</dbReference>
<dbReference type="Gene3D" id="3.40.50.720">
    <property type="entry name" value="NAD(P)-binding Rossmann-like Domain"/>
    <property type="match status" value="1"/>
</dbReference>
<evidence type="ECO:0000256" key="3">
    <source>
        <dbReference type="ARBA" id="ARBA00022553"/>
    </source>
</evidence>
<dbReference type="PANTHER" id="PTHR44845:SF7">
    <property type="entry name" value="PLIPASTATIN SYNTHASE SUBUNIT D"/>
    <property type="match status" value="1"/>
</dbReference>
<dbReference type="FunFam" id="3.40.50.12780:FF:000012">
    <property type="entry name" value="Non-ribosomal peptide synthetase"/>
    <property type="match status" value="1"/>
</dbReference>
<dbReference type="Pfam" id="PF00501">
    <property type="entry name" value="AMP-binding"/>
    <property type="match status" value="1"/>
</dbReference>
<dbReference type="InterPro" id="IPR010080">
    <property type="entry name" value="Thioester_reductase-like_dom"/>
</dbReference>
<dbReference type="Proteomes" id="UP000646053">
    <property type="component" value="Unassembled WGS sequence"/>
</dbReference>
<dbReference type="PROSITE" id="PS50075">
    <property type="entry name" value="CARRIER"/>
    <property type="match status" value="1"/>
</dbReference>
<evidence type="ECO:0000256" key="5">
    <source>
        <dbReference type="ARBA" id="ARBA00022737"/>
    </source>
</evidence>
<evidence type="ECO:0000259" key="6">
    <source>
        <dbReference type="PROSITE" id="PS50075"/>
    </source>
</evidence>
<dbReference type="FunFam" id="1.10.1200.10:FF:000005">
    <property type="entry name" value="Nonribosomal peptide synthetase 1"/>
    <property type="match status" value="1"/>
</dbReference>
<dbReference type="InterPro" id="IPR020845">
    <property type="entry name" value="AMP-binding_CS"/>
</dbReference>
<dbReference type="InterPro" id="IPR029058">
    <property type="entry name" value="AB_hydrolase_fold"/>
</dbReference>
<dbReference type="InterPro" id="IPR009081">
    <property type="entry name" value="PP-bd_ACP"/>
</dbReference>
<proteinExistence type="predicted"/>
<dbReference type="InterPro" id="IPR029063">
    <property type="entry name" value="SAM-dependent_MTases_sf"/>
</dbReference>
<keyword evidence="5" id="KW-0677">Repeat</keyword>
<dbReference type="InterPro" id="IPR020806">
    <property type="entry name" value="PKS_PP-bd"/>
</dbReference>